<reference evidence="1 2" key="1">
    <citation type="submission" date="2021-05" db="EMBL/GenBank/DDBJ databases">
        <title>Fusibacter ferrireducens sp. nov., an anaerobic, sulfur- and Fe-reducing bacterium isolated from the mangrove sediment.</title>
        <authorList>
            <person name="Qiu D."/>
        </authorList>
    </citation>
    <scope>NUCLEOTIDE SEQUENCE [LARGE SCALE GENOMIC DNA]</scope>
    <source>
        <strain evidence="1 2">DSM 12116</strain>
    </source>
</reference>
<gene>
    <name evidence="1" type="ORF">KHM83_11065</name>
</gene>
<organism evidence="1 2">
    <name type="scientific">Fusibacter paucivorans</name>
    <dbReference type="NCBI Taxonomy" id="76009"/>
    <lineage>
        <taxon>Bacteria</taxon>
        <taxon>Bacillati</taxon>
        <taxon>Bacillota</taxon>
        <taxon>Clostridia</taxon>
        <taxon>Eubacteriales</taxon>
        <taxon>Eubacteriales Family XII. Incertae Sedis</taxon>
        <taxon>Fusibacter</taxon>
    </lineage>
</organism>
<proteinExistence type="predicted"/>
<evidence type="ECO:0008006" key="3">
    <source>
        <dbReference type="Google" id="ProtNLM"/>
    </source>
</evidence>
<dbReference type="Proteomes" id="UP000746471">
    <property type="component" value="Unassembled WGS sequence"/>
</dbReference>
<sequence length="485" mass="57176">MPVEVMLWLVAPIPERTFCSKKNVTEIVWKALTSSTVLEPLFCIEVYMAVIKGKIRKKDSAIDIGADFKKLADEYTALMKYRYKFVLEDLEDIDFRFSDDGFFHLLGFHKIKDATIVELVEGKKVIAKDVFYKNVVDGNINYNYLDIDSILDEEEKVSASHKGVDITSIKTYKDTIHYKSELGKVISNRWLCFSKDRILNIFGRRLVLDFDKDDHNSLIDADRVFFQFLKDKGRHVNLFVKYNSDDNAHYPVTFFLEDTPDSFTKKSDGARQRKINILVKRITDIHTNADIDVEIIWSNVREELKTEPEFYAQKDLFTVFSNNYHIKSKELEEKIAVVKEQVPQIPDIFKRMENKELALECVAYYEKYLIAETKDEKEEVETFFMELDECIDIEDKETHNQFVGDCSRKALKRYNQIVRYENMLPLLLKLELMEVRYIYGKFFDVSEWSDDFIRELIDVHNCYGNELSLSRLEKLAKERYPINDR</sequence>
<name>A0ABS5PRL7_9FIRM</name>
<evidence type="ECO:0000313" key="2">
    <source>
        <dbReference type="Proteomes" id="UP000746471"/>
    </source>
</evidence>
<dbReference type="RefSeq" id="WP_213237080.1">
    <property type="nucleotide sequence ID" value="NZ_JAHBCL010000017.1"/>
</dbReference>
<comment type="caution">
    <text evidence="1">The sequence shown here is derived from an EMBL/GenBank/DDBJ whole genome shotgun (WGS) entry which is preliminary data.</text>
</comment>
<protein>
    <recommendedName>
        <fullName evidence="3">Phage replication initiation protein</fullName>
    </recommendedName>
</protein>
<evidence type="ECO:0000313" key="1">
    <source>
        <dbReference type="EMBL" id="MBS7527221.1"/>
    </source>
</evidence>
<accession>A0ABS5PRL7</accession>
<keyword evidence="2" id="KW-1185">Reference proteome</keyword>
<dbReference type="EMBL" id="JAHBCL010000017">
    <property type="protein sequence ID" value="MBS7527221.1"/>
    <property type="molecule type" value="Genomic_DNA"/>
</dbReference>